<dbReference type="PANTHER" id="PTHR21635">
    <property type="entry name" value="LEUCINE ZIPPER TRANSCRIPTION FACTOR LIKE"/>
    <property type="match status" value="1"/>
</dbReference>
<evidence type="ECO:0000256" key="8">
    <source>
        <dbReference type="SAM" id="Coils"/>
    </source>
</evidence>
<comment type="subcellular location">
    <subcellularLocation>
        <location evidence="1">Cytoplasm</location>
    </subcellularLocation>
</comment>
<feature type="coiled-coil region" evidence="8">
    <location>
        <begin position="241"/>
        <end position="268"/>
    </location>
</feature>
<evidence type="ECO:0000256" key="6">
    <source>
        <dbReference type="ARBA" id="ARBA00024898"/>
    </source>
</evidence>
<feature type="coiled-coil region" evidence="8">
    <location>
        <begin position="156"/>
        <end position="204"/>
    </location>
</feature>
<gene>
    <name evidence="9" type="ORF">CEUR00632_LOCUS16340</name>
</gene>
<name>A0A7R9Z355_9CHLO</name>
<evidence type="ECO:0000313" key="9">
    <source>
        <dbReference type="EMBL" id="CAD8301989.1"/>
    </source>
</evidence>
<evidence type="ECO:0000256" key="4">
    <source>
        <dbReference type="ARBA" id="ARBA00022490"/>
    </source>
</evidence>
<dbReference type="PANTHER" id="PTHR21635:SF0">
    <property type="entry name" value="LEUCINE ZIPPER TRANSCRIPTION FACTOR-LIKE PROTEIN 1"/>
    <property type="match status" value="1"/>
</dbReference>
<dbReference type="EMBL" id="HBEC01035174">
    <property type="protein sequence ID" value="CAD8301989.1"/>
    <property type="molecule type" value="Transcribed_RNA"/>
</dbReference>
<keyword evidence="5 8" id="KW-0175">Coiled coil</keyword>
<evidence type="ECO:0000256" key="5">
    <source>
        <dbReference type="ARBA" id="ARBA00023054"/>
    </source>
</evidence>
<proteinExistence type="inferred from homology"/>
<sequence>MADLRLSDDGEMQVQAYLRFAKLKRDQHVRETVSVISEFQAEHIRRGEMYNAQDVTNMFSDLAGETRALVDREIQHAYHTNALLVKMLLSQAQAAGASLLVDTNALENEFLLKQMAATEVAALSRPASDFVRRGAGLGKINTVQVPVQDTKASQERDALGAQLSATNEKMQQLQQQSTAMMREKTALNEEVQRLRAEVAAKDQALMSSSSNQQEVITQMQAQFKALSVEAAGAAQVSTTQFDDMKRQLTETRGQLEDARVQLARKKDDLAHRDAELRSVMANAEAHIMNSKQFQQMKAIMQQKSNEVVELRQRLSRYEPQSVPSAGH</sequence>
<dbReference type="InterPro" id="IPR026157">
    <property type="entry name" value="LZTFL1"/>
</dbReference>
<dbReference type="GO" id="GO:1903565">
    <property type="term" value="P:negative regulation of protein localization to cilium"/>
    <property type="evidence" value="ECO:0007669"/>
    <property type="project" value="TreeGrafter"/>
</dbReference>
<organism evidence="9">
    <name type="scientific">Chlamydomonas euryale</name>
    <dbReference type="NCBI Taxonomy" id="1486919"/>
    <lineage>
        <taxon>Eukaryota</taxon>
        <taxon>Viridiplantae</taxon>
        <taxon>Chlorophyta</taxon>
        <taxon>core chlorophytes</taxon>
        <taxon>Chlorophyceae</taxon>
        <taxon>CS clade</taxon>
        <taxon>Chlamydomonadales</taxon>
        <taxon>Chlamydomonadaceae</taxon>
        <taxon>Chlamydomonas</taxon>
    </lineage>
</organism>
<dbReference type="AlphaFoldDB" id="A0A7R9Z355"/>
<keyword evidence="4" id="KW-0963">Cytoplasm</keyword>
<accession>A0A7R9Z355</accession>
<dbReference type="GO" id="GO:0005737">
    <property type="term" value="C:cytoplasm"/>
    <property type="evidence" value="ECO:0007669"/>
    <property type="project" value="UniProtKB-SubCell"/>
</dbReference>
<evidence type="ECO:0000256" key="3">
    <source>
        <dbReference type="ARBA" id="ARBA00018920"/>
    </source>
</evidence>
<comment type="subunit">
    <text evidence="7">Self-associates. Interacts with BBS9; the interaction mediates the association of LZTL1 with the BBsome complex and regulates BBSome ciliary trafficking.</text>
</comment>
<evidence type="ECO:0000256" key="1">
    <source>
        <dbReference type="ARBA" id="ARBA00004496"/>
    </source>
</evidence>
<evidence type="ECO:0000256" key="7">
    <source>
        <dbReference type="ARBA" id="ARBA00026004"/>
    </source>
</evidence>
<evidence type="ECO:0000256" key="2">
    <source>
        <dbReference type="ARBA" id="ARBA00008868"/>
    </source>
</evidence>
<comment type="function">
    <text evidence="6">Regulates ciliary localization of the BBSome complex. Together with the BBSome complex, controls SMO ciliary trafficking and contributes to the sonic hedgehog (SHH) pathway regulation. May play a role in neurite outgrowth. May have tumor suppressor function.</text>
</comment>
<reference evidence="9" key="1">
    <citation type="submission" date="2021-01" db="EMBL/GenBank/DDBJ databases">
        <authorList>
            <person name="Corre E."/>
            <person name="Pelletier E."/>
            <person name="Niang G."/>
            <person name="Scheremetjew M."/>
            <person name="Finn R."/>
            <person name="Kale V."/>
            <person name="Holt S."/>
            <person name="Cochrane G."/>
            <person name="Meng A."/>
            <person name="Brown T."/>
            <person name="Cohen L."/>
        </authorList>
    </citation>
    <scope>NUCLEOTIDE SEQUENCE</scope>
    <source>
        <strain evidence="9">CCMP219</strain>
    </source>
</reference>
<dbReference type="Pfam" id="PF15294">
    <property type="entry name" value="Leu_zip"/>
    <property type="match status" value="1"/>
</dbReference>
<protein>
    <recommendedName>
        <fullName evidence="3">Leucine zipper transcription factor-like protein 1</fullName>
    </recommendedName>
</protein>
<comment type="similarity">
    <text evidence="2">Belongs to the LZTFL1 family.</text>
</comment>